<keyword evidence="7" id="KW-0175">Coiled coil</keyword>
<dbReference type="SUPFAM" id="SSF56784">
    <property type="entry name" value="HAD-like"/>
    <property type="match status" value="1"/>
</dbReference>
<feature type="compositionally biased region" description="Acidic residues" evidence="8">
    <location>
        <begin position="201"/>
        <end position="212"/>
    </location>
</feature>
<evidence type="ECO:0000256" key="5">
    <source>
        <dbReference type="ARBA" id="ARBA00048336"/>
    </source>
</evidence>
<evidence type="ECO:0000256" key="8">
    <source>
        <dbReference type="SAM" id="MobiDB-lite"/>
    </source>
</evidence>
<dbReference type="InterPro" id="IPR001357">
    <property type="entry name" value="BRCT_dom"/>
</dbReference>
<feature type="coiled-coil region" evidence="7">
    <location>
        <begin position="506"/>
        <end position="533"/>
    </location>
</feature>
<feature type="compositionally biased region" description="Acidic residues" evidence="8">
    <location>
        <begin position="698"/>
        <end position="709"/>
    </location>
</feature>
<feature type="region of interest" description="Disordered" evidence="8">
    <location>
        <begin position="698"/>
        <end position="861"/>
    </location>
</feature>
<gene>
    <name evidence="11" type="ORF">DFH08DRAFT_743443</name>
</gene>
<dbReference type="PANTHER" id="PTHR23081">
    <property type="entry name" value="RNA POLYMERASE II CTD PHOSPHATASE"/>
    <property type="match status" value="1"/>
</dbReference>
<evidence type="ECO:0000256" key="6">
    <source>
        <dbReference type="RuleBase" id="RU366066"/>
    </source>
</evidence>
<dbReference type="InterPro" id="IPR011947">
    <property type="entry name" value="FCP1_euk"/>
</dbReference>
<evidence type="ECO:0000256" key="3">
    <source>
        <dbReference type="ARBA" id="ARBA00023242"/>
    </source>
</evidence>
<evidence type="ECO:0000256" key="4">
    <source>
        <dbReference type="ARBA" id="ARBA00047761"/>
    </source>
</evidence>
<dbReference type="PROSITE" id="PS50969">
    <property type="entry name" value="FCP1"/>
    <property type="match status" value="1"/>
</dbReference>
<dbReference type="Pfam" id="PF12738">
    <property type="entry name" value="PTCB-BRCT"/>
    <property type="match status" value="1"/>
</dbReference>
<dbReference type="PANTHER" id="PTHR23081:SF36">
    <property type="entry name" value="RNA POLYMERASE II SUBUNIT A C-TERMINAL DOMAIN PHOSPHATASE"/>
    <property type="match status" value="1"/>
</dbReference>
<dbReference type="SMART" id="SM00577">
    <property type="entry name" value="CPDc"/>
    <property type="match status" value="1"/>
</dbReference>
<comment type="function">
    <text evidence="6">This promotes the activity of RNA polymerase II.</text>
</comment>
<evidence type="ECO:0000256" key="1">
    <source>
        <dbReference type="ARBA" id="ARBA00004123"/>
    </source>
</evidence>
<evidence type="ECO:0000259" key="10">
    <source>
        <dbReference type="PROSITE" id="PS50969"/>
    </source>
</evidence>
<feature type="domain" description="FCP1 homology" evidence="10">
    <location>
        <begin position="156"/>
        <end position="367"/>
    </location>
</feature>
<accession>A0AAD7ETU9</accession>
<dbReference type="SUPFAM" id="SSF52113">
    <property type="entry name" value="BRCT domain"/>
    <property type="match status" value="1"/>
</dbReference>
<feature type="region of interest" description="Disordered" evidence="8">
    <location>
        <begin position="443"/>
        <end position="480"/>
    </location>
</feature>
<protein>
    <recommendedName>
        <fullName evidence="6">RNA polymerase II subunit A C-terminal domain phosphatase</fullName>
        <ecNumber evidence="6">3.1.3.16</ecNumber>
    </recommendedName>
</protein>
<dbReference type="GO" id="GO:0005634">
    <property type="term" value="C:nucleus"/>
    <property type="evidence" value="ECO:0007669"/>
    <property type="project" value="UniProtKB-SubCell"/>
</dbReference>
<feature type="compositionally biased region" description="Polar residues" evidence="8">
    <location>
        <begin position="790"/>
        <end position="802"/>
    </location>
</feature>
<feature type="region of interest" description="Disordered" evidence="8">
    <location>
        <begin position="374"/>
        <end position="404"/>
    </location>
</feature>
<feature type="compositionally biased region" description="Acidic residues" evidence="8">
    <location>
        <begin position="831"/>
        <end position="861"/>
    </location>
</feature>
<evidence type="ECO:0000313" key="11">
    <source>
        <dbReference type="EMBL" id="KAJ7349362.1"/>
    </source>
</evidence>
<dbReference type="NCBIfam" id="TIGR02250">
    <property type="entry name" value="FCP1_euk"/>
    <property type="match status" value="1"/>
</dbReference>
<dbReference type="PROSITE" id="PS50172">
    <property type="entry name" value="BRCT"/>
    <property type="match status" value="1"/>
</dbReference>
<dbReference type="Gene3D" id="3.40.50.10190">
    <property type="entry name" value="BRCT domain"/>
    <property type="match status" value="1"/>
</dbReference>
<dbReference type="InterPro" id="IPR004274">
    <property type="entry name" value="FCP1_dom"/>
</dbReference>
<dbReference type="SMART" id="SM00292">
    <property type="entry name" value="BRCT"/>
    <property type="match status" value="1"/>
</dbReference>
<dbReference type="EC" id="3.1.3.16" evidence="6"/>
<keyword evidence="3 6" id="KW-0539">Nucleus</keyword>
<evidence type="ECO:0000259" key="9">
    <source>
        <dbReference type="PROSITE" id="PS50172"/>
    </source>
</evidence>
<dbReference type="Pfam" id="PF03031">
    <property type="entry name" value="NIF"/>
    <property type="match status" value="1"/>
</dbReference>
<comment type="catalytic activity">
    <reaction evidence="4 6">
        <text>O-phospho-L-seryl-[protein] + H2O = L-seryl-[protein] + phosphate</text>
        <dbReference type="Rhea" id="RHEA:20629"/>
        <dbReference type="Rhea" id="RHEA-COMP:9863"/>
        <dbReference type="Rhea" id="RHEA-COMP:11604"/>
        <dbReference type="ChEBI" id="CHEBI:15377"/>
        <dbReference type="ChEBI" id="CHEBI:29999"/>
        <dbReference type="ChEBI" id="CHEBI:43474"/>
        <dbReference type="ChEBI" id="CHEBI:83421"/>
        <dbReference type="EC" id="3.1.3.16"/>
    </reaction>
</comment>
<dbReference type="Gene3D" id="3.40.50.1000">
    <property type="entry name" value="HAD superfamily/HAD-like"/>
    <property type="match status" value="1"/>
</dbReference>
<dbReference type="Proteomes" id="UP001218218">
    <property type="component" value="Unassembled WGS sequence"/>
</dbReference>
<evidence type="ECO:0000256" key="2">
    <source>
        <dbReference type="ARBA" id="ARBA00022801"/>
    </source>
</evidence>
<feature type="compositionally biased region" description="Low complexity" evidence="8">
    <location>
        <begin position="461"/>
        <end position="474"/>
    </location>
</feature>
<feature type="region of interest" description="Disordered" evidence="8">
    <location>
        <begin position="188"/>
        <end position="212"/>
    </location>
</feature>
<evidence type="ECO:0000256" key="7">
    <source>
        <dbReference type="SAM" id="Coils"/>
    </source>
</evidence>
<evidence type="ECO:0000313" key="12">
    <source>
        <dbReference type="Proteomes" id="UP001218218"/>
    </source>
</evidence>
<feature type="compositionally biased region" description="Low complexity" evidence="8">
    <location>
        <begin position="390"/>
        <end position="402"/>
    </location>
</feature>
<dbReference type="InterPro" id="IPR023214">
    <property type="entry name" value="HAD_sf"/>
</dbReference>
<name>A0AAD7ETU9_9AGAR</name>
<reference evidence="11" key="1">
    <citation type="submission" date="2023-03" db="EMBL/GenBank/DDBJ databases">
        <title>Massive genome expansion in bonnet fungi (Mycena s.s.) driven by repeated elements and novel gene families across ecological guilds.</title>
        <authorList>
            <consortium name="Lawrence Berkeley National Laboratory"/>
            <person name="Harder C.B."/>
            <person name="Miyauchi S."/>
            <person name="Viragh M."/>
            <person name="Kuo A."/>
            <person name="Thoen E."/>
            <person name="Andreopoulos B."/>
            <person name="Lu D."/>
            <person name="Skrede I."/>
            <person name="Drula E."/>
            <person name="Henrissat B."/>
            <person name="Morin E."/>
            <person name="Kohler A."/>
            <person name="Barry K."/>
            <person name="LaButti K."/>
            <person name="Morin E."/>
            <person name="Salamov A."/>
            <person name="Lipzen A."/>
            <person name="Mereny Z."/>
            <person name="Hegedus B."/>
            <person name="Baldrian P."/>
            <person name="Stursova M."/>
            <person name="Weitz H."/>
            <person name="Taylor A."/>
            <person name="Grigoriev I.V."/>
            <person name="Nagy L.G."/>
            <person name="Martin F."/>
            <person name="Kauserud H."/>
        </authorList>
    </citation>
    <scope>NUCLEOTIDE SEQUENCE</scope>
    <source>
        <strain evidence="11">CBHHK002</strain>
    </source>
</reference>
<dbReference type="AlphaFoldDB" id="A0AAD7ETU9"/>
<dbReference type="GO" id="GO:0008420">
    <property type="term" value="F:RNA polymerase II CTD heptapeptide repeat phosphatase activity"/>
    <property type="evidence" value="ECO:0007669"/>
    <property type="project" value="UniProtKB-UniRule"/>
</dbReference>
<dbReference type="InterPro" id="IPR036420">
    <property type="entry name" value="BRCT_dom_sf"/>
</dbReference>
<comment type="catalytic activity">
    <reaction evidence="5 6">
        <text>O-phospho-L-threonyl-[protein] + H2O = L-threonyl-[protein] + phosphate</text>
        <dbReference type="Rhea" id="RHEA:47004"/>
        <dbReference type="Rhea" id="RHEA-COMP:11060"/>
        <dbReference type="Rhea" id="RHEA-COMP:11605"/>
        <dbReference type="ChEBI" id="CHEBI:15377"/>
        <dbReference type="ChEBI" id="CHEBI:30013"/>
        <dbReference type="ChEBI" id="CHEBI:43474"/>
        <dbReference type="ChEBI" id="CHEBI:61977"/>
        <dbReference type="EC" id="3.1.3.16"/>
    </reaction>
</comment>
<dbReference type="CDD" id="cd07521">
    <property type="entry name" value="HAD_FCP1-like"/>
    <property type="match status" value="1"/>
</dbReference>
<keyword evidence="12" id="KW-1185">Reference proteome</keyword>
<feature type="region of interest" description="Disordered" evidence="8">
    <location>
        <begin position="656"/>
        <end position="682"/>
    </location>
</feature>
<dbReference type="EMBL" id="JARIHO010000016">
    <property type="protein sequence ID" value="KAJ7349362.1"/>
    <property type="molecule type" value="Genomic_DNA"/>
</dbReference>
<comment type="caution">
    <text evidence="11">The sequence shown here is derived from an EMBL/GenBank/DDBJ whole genome shotgun (WGS) entry which is preliminary data.</text>
</comment>
<comment type="subcellular location">
    <subcellularLocation>
        <location evidence="1 6">Nucleus</location>
    </subcellularLocation>
</comment>
<feature type="compositionally biased region" description="Polar residues" evidence="8">
    <location>
        <begin position="726"/>
        <end position="740"/>
    </location>
</feature>
<sequence>MASSATELFLPQSFPYPIKVVSVDAATDSVVQRGTRLLSYSFDYAPHPEAQPEPRFGTWDSAVDGILQAWKVRPGEIISQRKAKDRPVVLVLEECKHGMQISGLCVLCGKDMTNSDYIGFADSSRAHIQMTHSANGPTVSLEEAQRLEKETADDLLKSRKLSLIVDLDQTIVHATVDPTVGEWRAEGAAWKARHTSKPDADSDSSESEDECNPNWEALEDVGEFRLGAESFGLPPSKGKHKTLENEGPMYYIKRRPGWQAFLEDMATKYQMHVYTMGTRAYAEQVCALIDPTGKVFGGRLLSRDESGSLTQKSLQRLFPCDTSMVVIIDDRADVWEWSPNLIKVVPYDFFVGIGDINSAFLPKIEPLTPVTTPPAAVPKAAPANPPAQDSPPSADPAQVNPALPVPVSPAAAAQTELTDKALLTQNTIALEAQVEERPLAKKQEELQEASDVAPGTHKDVSSPTAATSEAPAAAPKKHHKAALLKNDDNELQRLGKLLDEVHRRFFTAYEARRAEEKEKAEVLKRRRNSIKSKPAYDVTLIIPRLRAEVFEGVRILFSSVIPLDTNPETTEIWRMARMFGAQCSTELTTDVTHVVAAKRGTVKVDAARKRGGIKIVWLAWFTDCIALWQRQDEAAYLLDDAPTVPASADLPLPASASADEAVDDDDWDGTAQSEGANSDLAFDAINWNDINDEVDAAMNESDDDDDEGEDARSERSAMSEEDWTDDASNVQTTSAPTTPTRQKRKRMRSLTPGSADVNGSDALGSPLAKRKKVAAERTYSSKLKEEITTKDLQTGAPPQTDLQDGAAPQADGVGEGGGQVASPGSRASNDAMEEEEEDGEDEDDDDDDDDFLARELEEEWG</sequence>
<feature type="domain" description="BRCT" evidence="9">
    <location>
        <begin position="545"/>
        <end position="638"/>
    </location>
</feature>
<dbReference type="InterPro" id="IPR036412">
    <property type="entry name" value="HAD-like_sf"/>
</dbReference>
<dbReference type="InterPro" id="IPR039189">
    <property type="entry name" value="Fcp1"/>
</dbReference>
<dbReference type="CDD" id="cd17729">
    <property type="entry name" value="BRCT_CTDP1"/>
    <property type="match status" value="1"/>
</dbReference>
<proteinExistence type="predicted"/>
<keyword evidence="2 6" id="KW-0378">Hydrolase</keyword>
<organism evidence="11 12">
    <name type="scientific">Mycena albidolilacea</name>
    <dbReference type="NCBI Taxonomy" id="1033008"/>
    <lineage>
        <taxon>Eukaryota</taxon>
        <taxon>Fungi</taxon>
        <taxon>Dikarya</taxon>
        <taxon>Basidiomycota</taxon>
        <taxon>Agaricomycotina</taxon>
        <taxon>Agaricomycetes</taxon>
        <taxon>Agaricomycetidae</taxon>
        <taxon>Agaricales</taxon>
        <taxon>Marasmiineae</taxon>
        <taxon>Mycenaceae</taxon>
        <taxon>Mycena</taxon>
    </lineage>
</organism>